<dbReference type="InterPro" id="IPR003594">
    <property type="entry name" value="HATPase_dom"/>
</dbReference>
<dbReference type="PROSITE" id="PS50113">
    <property type="entry name" value="PAC"/>
    <property type="match status" value="1"/>
</dbReference>
<accession>A0A495DNT7</accession>
<feature type="domain" description="PAC" evidence="14">
    <location>
        <begin position="579"/>
        <end position="631"/>
    </location>
</feature>
<evidence type="ECO:0000256" key="6">
    <source>
        <dbReference type="ARBA" id="ARBA00022679"/>
    </source>
</evidence>
<feature type="transmembrane region" description="Helical" evidence="11">
    <location>
        <begin position="7"/>
        <end position="26"/>
    </location>
</feature>
<feature type="transmembrane region" description="Helical" evidence="11">
    <location>
        <begin position="117"/>
        <end position="140"/>
    </location>
</feature>
<evidence type="ECO:0000256" key="1">
    <source>
        <dbReference type="ARBA" id="ARBA00000085"/>
    </source>
</evidence>
<dbReference type="CDD" id="cd00082">
    <property type="entry name" value="HisKA"/>
    <property type="match status" value="1"/>
</dbReference>
<dbReference type="SMART" id="SM00388">
    <property type="entry name" value="HisKA"/>
    <property type="match status" value="1"/>
</dbReference>
<dbReference type="Pfam" id="PF05231">
    <property type="entry name" value="MASE1"/>
    <property type="match status" value="1"/>
</dbReference>
<keyword evidence="10 11" id="KW-0472">Membrane</keyword>
<evidence type="ECO:0000256" key="2">
    <source>
        <dbReference type="ARBA" id="ARBA00004651"/>
    </source>
</evidence>
<dbReference type="InterPro" id="IPR013767">
    <property type="entry name" value="PAS_fold"/>
</dbReference>
<dbReference type="PRINTS" id="PR00344">
    <property type="entry name" value="BCTRLSENSOR"/>
</dbReference>
<evidence type="ECO:0000256" key="4">
    <source>
        <dbReference type="ARBA" id="ARBA00022475"/>
    </source>
</evidence>
<protein>
    <recommendedName>
        <fullName evidence="3">histidine kinase</fullName>
        <ecNumber evidence="3">2.7.13.3</ecNumber>
    </recommendedName>
</protein>
<dbReference type="InterPro" id="IPR042240">
    <property type="entry name" value="CHASE_sf"/>
</dbReference>
<feature type="transmembrane region" description="Helical" evidence="11">
    <location>
        <begin position="457"/>
        <end position="479"/>
    </location>
</feature>
<comment type="subcellular location">
    <subcellularLocation>
        <location evidence="2">Cell membrane</location>
        <topology evidence="2">Multi-pass membrane protein</topology>
    </subcellularLocation>
</comment>
<dbReference type="PANTHER" id="PTHR43304:SF1">
    <property type="entry name" value="PAC DOMAIN-CONTAINING PROTEIN"/>
    <property type="match status" value="1"/>
</dbReference>
<name>A0A495DNT7_9PROT</name>
<dbReference type="PANTHER" id="PTHR43304">
    <property type="entry name" value="PHYTOCHROME-LIKE PROTEIN CPH1"/>
    <property type="match status" value="1"/>
</dbReference>
<keyword evidence="7 11" id="KW-0812">Transmembrane</keyword>
<keyword evidence="6" id="KW-0808">Transferase</keyword>
<dbReference type="GO" id="GO:0006355">
    <property type="term" value="P:regulation of DNA-templated transcription"/>
    <property type="evidence" value="ECO:0007669"/>
    <property type="project" value="InterPro"/>
</dbReference>
<feature type="transmembrane region" description="Helical" evidence="11">
    <location>
        <begin position="55"/>
        <end position="72"/>
    </location>
</feature>
<dbReference type="InterPro" id="IPR000014">
    <property type="entry name" value="PAS"/>
</dbReference>
<dbReference type="InterPro" id="IPR007895">
    <property type="entry name" value="MASE1"/>
</dbReference>
<dbReference type="InterPro" id="IPR004358">
    <property type="entry name" value="Sig_transdc_His_kin-like_C"/>
</dbReference>
<dbReference type="OrthoDB" id="9795133at2"/>
<evidence type="ECO:0000256" key="5">
    <source>
        <dbReference type="ARBA" id="ARBA00022553"/>
    </source>
</evidence>
<evidence type="ECO:0000256" key="3">
    <source>
        <dbReference type="ARBA" id="ARBA00012438"/>
    </source>
</evidence>
<dbReference type="NCBIfam" id="TIGR00229">
    <property type="entry name" value="sensory_box"/>
    <property type="match status" value="1"/>
</dbReference>
<evidence type="ECO:0000256" key="8">
    <source>
        <dbReference type="ARBA" id="ARBA00022777"/>
    </source>
</evidence>
<evidence type="ECO:0000256" key="11">
    <source>
        <dbReference type="SAM" id="Phobius"/>
    </source>
</evidence>
<evidence type="ECO:0000256" key="9">
    <source>
        <dbReference type="ARBA" id="ARBA00022989"/>
    </source>
</evidence>
<dbReference type="InterPro" id="IPR036097">
    <property type="entry name" value="HisK_dim/P_sf"/>
</dbReference>
<dbReference type="SMART" id="SM00091">
    <property type="entry name" value="PAS"/>
    <property type="match status" value="1"/>
</dbReference>
<reference evidence="15 16" key="1">
    <citation type="submission" date="2018-10" db="EMBL/GenBank/DDBJ databases">
        <title>Genomic Encyclopedia of Type Strains, Phase IV (KMG-IV): sequencing the most valuable type-strain genomes for metagenomic binning, comparative biology and taxonomic classification.</title>
        <authorList>
            <person name="Goeker M."/>
        </authorList>
    </citation>
    <scope>NUCLEOTIDE SEQUENCE [LARGE SCALE GENOMIC DNA]</scope>
    <source>
        <strain evidence="15 16">DSM 4734</strain>
    </source>
</reference>
<feature type="domain" description="PAS" evidence="13">
    <location>
        <begin position="501"/>
        <end position="558"/>
    </location>
</feature>
<dbReference type="AlphaFoldDB" id="A0A495DNT7"/>
<evidence type="ECO:0000256" key="7">
    <source>
        <dbReference type="ARBA" id="ARBA00022692"/>
    </source>
</evidence>
<keyword evidence="4" id="KW-1003">Cell membrane</keyword>
<comment type="catalytic activity">
    <reaction evidence="1">
        <text>ATP + protein L-histidine = ADP + protein N-phospho-L-histidine.</text>
        <dbReference type="EC" id="2.7.13.3"/>
    </reaction>
</comment>
<dbReference type="Gene3D" id="3.30.450.20">
    <property type="entry name" value="PAS domain"/>
    <property type="match status" value="1"/>
</dbReference>
<dbReference type="GO" id="GO:0005886">
    <property type="term" value="C:plasma membrane"/>
    <property type="evidence" value="ECO:0007669"/>
    <property type="project" value="UniProtKB-SubCell"/>
</dbReference>
<dbReference type="Pfam" id="PF02518">
    <property type="entry name" value="HATPase_c"/>
    <property type="match status" value="1"/>
</dbReference>
<dbReference type="Pfam" id="PF00989">
    <property type="entry name" value="PAS"/>
    <property type="match status" value="1"/>
</dbReference>
<dbReference type="InterPro" id="IPR000700">
    <property type="entry name" value="PAS-assoc_C"/>
</dbReference>
<dbReference type="Proteomes" id="UP000273675">
    <property type="component" value="Unassembled WGS sequence"/>
</dbReference>
<dbReference type="PROSITE" id="PS50109">
    <property type="entry name" value="HIS_KIN"/>
    <property type="match status" value="1"/>
</dbReference>
<feature type="transmembrane region" description="Helical" evidence="11">
    <location>
        <begin position="78"/>
        <end position="96"/>
    </location>
</feature>
<dbReference type="SUPFAM" id="SSF47384">
    <property type="entry name" value="Homodimeric domain of signal transducing histidine kinase"/>
    <property type="match status" value="1"/>
</dbReference>
<dbReference type="InterPro" id="IPR005467">
    <property type="entry name" value="His_kinase_dom"/>
</dbReference>
<keyword evidence="5" id="KW-0597">Phosphoprotein</keyword>
<dbReference type="Pfam" id="PF00512">
    <property type="entry name" value="HisKA"/>
    <property type="match status" value="1"/>
</dbReference>
<feature type="transmembrane region" description="Helical" evidence="11">
    <location>
        <begin position="32"/>
        <end position="48"/>
    </location>
</feature>
<sequence>MRDLRANAIILIAYLIVGVGSFLLAIPPGFLAPVWLPGAVGLASVLIVGHRALPAIALGMFALTLPYGLYVLDAGLDRSLAGSFGLAAAAVAQAVIAKRLIHPGDRSDLSLESGAQLIRLIAFGAIFASMCGAALASAWLTIGGFAPPQLDFFTAFLRNWTGNAVACASLTPIILLLFASKRVSRTRKRNVALAFLLLCAIGIGLFSLARINAIERRDELFNAQVTEDHIALQERLNGARRRLESLEGFFAASENVTRDEFEIFIDIAFGQFDSVNSVHWLVVEDADSRSSHAILAPVDHLRFDTRRRIPVAPGRRLVTDFYFEGLTDLIDDLLASGTLSASSLRGDDHTAWLALAIPAFSGRSLPDDVAQRRENLQGIAIGTFRIDAILTGSFQRERQVYNYRVNGLAADGSTAWQYGSAPADSPLATSRELRLGGQIWRIDYVATDRFLAAQQDWVSWAVIVVGLCFVSVLNALALLSTARTDLVQRLVDEKTVETLALSRNLSLILEHAADAIMGLDADGRGVLVNPAAAKLLGYEPEELTGRNVHDLIHPVDMDGKPHARADCPLVLRGRESDQHSGVERFRRKDGSDFFAEYSSEVIRDTDGRSLGDVTIMRDITERLEAEADRDRFIERLTRANEELERFAFVASHDLQEPLRLISNFTGLLASRYNDNLDEAGRTYIRHTLDATVRMQALITDLLAYGRLNSDVDMMNRDVDLAQLVTSTLDTLGPSVQAARDNIKIGPLPVVRGNPARLGQLLQNLIGNAVKFQPVGQDAHITIDAEDIGDAWRLSITDNGIGIKPEYREQVFMPFKRLHSPDTYPGSGMGLAICRKIVESHGGVLTVSDNEPCGSVFRFTLPKTGPDKQDQ</sequence>
<keyword evidence="8" id="KW-0418">Kinase</keyword>
<feature type="transmembrane region" description="Helical" evidence="11">
    <location>
        <begin position="160"/>
        <end position="179"/>
    </location>
</feature>
<dbReference type="Gene3D" id="3.30.450.350">
    <property type="entry name" value="CHASE domain"/>
    <property type="match status" value="1"/>
</dbReference>
<dbReference type="RefSeq" id="WP_121209639.1">
    <property type="nucleotide sequence ID" value="NZ_RBIM01000001.1"/>
</dbReference>
<dbReference type="Gene3D" id="1.10.287.130">
    <property type="match status" value="1"/>
</dbReference>
<evidence type="ECO:0000259" key="14">
    <source>
        <dbReference type="PROSITE" id="PS50113"/>
    </source>
</evidence>
<feature type="domain" description="Histidine kinase" evidence="12">
    <location>
        <begin position="649"/>
        <end position="864"/>
    </location>
</feature>
<proteinExistence type="predicted"/>
<evidence type="ECO:0000313" key="15">
    <source>
        <dbReference type="EMBL" id="RKR03689.1"/>
    </source>
</evidence>
<evidence type="ECO:0000259" key="13">
    <source>
        <dbReference type="PROSITE" id="PS50112"/>
    </source>
</evidence>
<comment type="caution">
    <text evidence="15">The sequence shown here is derived from an EMBL/GenBank/DDBJ whole genome shotgun (WGS) entry which is preliminary data.</text>
</comment>
<dbReference type="InterPro" id="IPR003661">
    <property type="entry name" value="HisK_dim/P_dom"/>
</dbReference>
<evidence type="ECO:0000259" key="12">
    <source>
        <dbReference type="PROSITE" id="PS50109"/>
    </source>
</evidence>
<dbReference type="InterPro" id="IPR036890">
    <property type="entry name" value="HATPase_C_sf"/>
</dbReference>
<dbReference type="SUPFAM" id="SSF55874">
    <property type="entry name" value="ATPase domain of HSP90 chaperone/DNA topoisomerase II/histidine kinase"/>
    <property type="match status" value="1"/>
</dbReference>
<gene>
    <name evidence="15" type="ORF">C7435_0126</name>
</gene>
<dbReference type="EMBL" id="RBIM01000001">
    <property type="protein sequence ID" value="RKR03689.1"/>
    <property type="molecule type" value="Genomic_DNA"/>
</dbReference>
<dbReference type="InterPro" id="IPR035965">
    <property type="entry name" value="PAS-like_dom_sf"/>
</dbReference>
<keyword evidence="9 11" id="KW-1133">Transmembrane helix</keyword>
<dbReference type="PROSITE" id="PS50112">
    <property type="entry name" value="PAS"/>
    <property type="match status" value="1"/>
</dbReference>
<dbReference type="InterPro" id="IPR052162">
    <property type="entry name" value="Sensor_kinase/Photoreceptor"/>
</dbReference>
<dbReference type="SMART" id="SM00387">
    <property type="entry name" value="HATPase_c"/>
    <property type="match status" value="1"/>
</dbReference>
<organism evidence="15 16">
    <name type="scientific">Maricaulis maris</name>
    <dbReference type="NCBI Taxonomy" id="74318"/>
    <lineage>
        <taxon>Bacteria</taxon>
        <taxon>Pseudomonadati</taxon>
        <taxon>Pseudomonadota</taxon>
        <taxon>Alphaproteobacteria</taxon>
        <taxon>Maricaulales</taxon>
        <taxon>Maricaulaceae</taxon>
        <taxon>Maricaulis</taxon>
    </lineage>
</organism>
<evidence type="ECO:0000313" key="16">
    <source>
        <dbReference type="Proteomes" id="UP000273675"/>
    </source>
</evidence>
<feature type="transmembrane region" description="Helical" evidence="11">
    <location>
        <begin position="191"/>
        <end position="209"/>
    </location>
</feature>
<dbReference type="SUPFAM" id="SSF55785">
    <property type="entry name" value="PYP-like sensor domain (PAS domain)"/>
    <property type="match status" value="1"/>
</dbReference>
<dbReference type="Gene3D" id="3.30.565.10">
    <property type="entry name" value="Histidine kinase-like ATPase, C-terminal domain"/>
    <property type="match status" value="1"/>
</dbReference>
<dbReference type="EC" id="2.7.13.3" evidence="3"/>
<dbReference type="GO" id="GO:0000155">
    <property type="term" value="F:phosphorelay sensor kinase activity"/>
    <property type="evidence" value="ECO:0007669"/>
    <property type="project" value="InterPro"/>
</dbReference>
<evidence type="ECO:0000256" key="10">
    <source>
        <dbReference type="ARBA" id="ARBA00023136"/>
    </source>
</evidence>
<dbReference type="CDD" id="cd00130">
    <property type="entry name" value="PAS"/>
    <property type="match status" value="1"/>
</dbReference>